<comment type="caution">
    <text evidence="3">The sequence shown here is derived from an EMBL/GenBank/DDBJ whole genome shotgun (WGS) entry which is preliminary data.</text>
</comment>
<comment type="similarity">
    <text evidence="1">Belongs to the LOB domain-containing protein family.</text>
</comment>
<gene>
    <name evidence="3" type="ORF">ACH5RR_028650</name>
</gene>
<reference evidence="3 4" key="1">
    <citation type="submission" date="2024-11" db="EMBL/GenBank/DDBJ databases">
        <title>A near-complete genome assembly of Cinchona calisaya.</title>
        <authorList>
            <person name="Lian D.C."/>
            <person name="Zhao X.W."/>
            <person name="Wei L."/>
        </authorList>
    </citation>
    <scope>NUCLEOTIDE SEQUENCE [LARGE SCALE GENOMIC DNA]</scope>
    <source>
        <tissue evidence="3">Nenye</tissue>
    </source>
</reference>
<dbReference type="PANTHER" id="PTHR31301">
    <property type="entry name" value="LOB DOMAIN-CONTAINING PROTEIN 4-RELATED"/>
    <property type="match status" value="1"/>
</dbReference>
<accession>A0ABD2YPE5</accession>
<dbReference type="PANTHER" id="PTHR31301:SF19">
    <property type="entry name" value="LOB DOMAIN-CONTAINING PROTEIN 2"/>
    <property type="match status" value="1"/>
</dbReference>
<sequence length="299" mass="33531">MVDAGYHGHVPKPPEVDWAIWIGSCGCREAVAVPEKARVMLVKSVNEWVLREKKKCVADKCPLAPYFPAEKKREFQAVQRIFGVSKVVKILKNLNTEEERKTAADSMIWEASCWQEDPIQGPHGVFRRVSEQLNFYKNIVISPQAPTTSQGTQMLYRPLLINGATNHTNNNGGITMMNNMNGVGDHPIGNSMMDYSSNSYAYAAYNNHVVQNMDHQNGSSSRAVILGQQHLNINNNQELQRTDDYQNGSAVPVILPQQHHANLGFTQPYYLGSGQYNSSTDAMMARLEEVHLDKETHNC</sequence>
<proteinExistence type="inferred from homology"/>
<dbReference type="EMBL" id="JBJUIK010000012">
    <property type="protein sequence ID" value="KAL3509249.1"/>
    <property type="molecule type" value="Genomic_DNA"/>
</dbReference>
<dbReference type="InterPro" id="IPR004883">
    <property type="entry name" value="LOB"/>
</dbReference>
<name>A0ABD2YPE5_9GENT</name>
<evidence type="ECO:0000313" key="4">
    <source>
        <dbReference type="Proteomes" id="UP001630127"/>
    </source>
</evidence>
<feature type="domain" description="LOB" evidence="2">
    <location>
        <begin position="45"/>
        <end position="147"/>
    </location>
</feature>
<dbReference type="PROSITE" id="PS50891">
    <property type="entry name" value="LOB"/>
    <property type="match status" value="1"/>
</dbReference>
<keyword evidence="4" id="KW-1185">Reference proteome</keyword>
<dbReference type="AlphaFoldDB" id="A0ABD2YPE5"/>
<dbReference type="Pfam" id="PF03195">
    <property type="entry name" value="LOB"/>
    <property type="match status" value="1"/>
</dbReference>
<organism evidence="3 4">
    <name type="scientific">Cinchona calisaya</name>
    <dbReference type="NCBI Taxonomy" id="153742"/>
    <lineage>
        <taxon>Eukaryota</taxon>
        <taxon>Viridiplantae</taxon>
        <taxon>Streptophyta</taxon>
        <taxon>Embryophyta</taxon>
        <taxon>Tracheophyta</taxon>
        <taxon>Spermatophyta</taxon>
        <taxon>Magnoliopsida</taxon>
        <taxon>eudicotyledons</taxon>
        <taxon>Gunneridae</taxon>
        <taxon>Pentapetalae</taxon>
        <taxon>asterids</taxon>
        <taxon>lamiids</taxon>
        <taxon>Gentianales</taxon>
        <taxon>Rubiaceae</taxon>
        <taxon>Cinchonoideae</taxon>
        <taxon>Cinchoneae</taxon>
        <taxon>Cinchona</taxon>
    </lineage>
</organism>
<dbReference type="Proteomes" id="UP001630127">
    <property type="component" value="Unassembled WGS sequence"/>
</dbReference>
<evidence type="ECO:0000256" key="1">
    <source>
        <dbReference type="ARBA" id="ARBA00005474"/>
    </source>
</evidence>
<evidence type="ECO:0000313" key="3">
    <source>
        <dbReference type="EMBL" id="KAL3509249.1"/>
    </source>
</evidence>
<evidence type="ECO:0000259" key="2">
    <source>
        <dbReference type="PROSITE" id="PS50891"/>
    </source>
</evidence>
<protein>
    <recommendedName>
        <fullName evidence="2">LOB domain-containing protein</fullName>
    </recommendedName>
</protein>